<dbReference type="EMBL" id="RSFA01000175">
    <property type="protein sequence ID" value="RSD27904.1"/>
    <property type="molecule type" value="Genomic_DNA"/>
</dbReference>
<dbReference type="SUPFAM" id="SSF46785">
    <property type="entry name" value="Winged helix' DNA-binding domain"/>
    <property type="match status" value="1"/>
</dbReference>
<reference evidence="3 4" key="1">
    <citation type="submission" date="2018-12" db="EMBL/GenBank/DDBJ databases">
        <title>Genomic taxonomy of the Vibrionaceae family.</title>
        <authorList>
            <person name="Gomez-Gil B."/>
            <person name="Enciso-Ibarra K."/>
        </authorList>
    </citation>
    <scope>NUCLEOTIDE SEQUENCE [LARGE SCALE GENOMIC DNA]</scope>
    <source>
        <strain evidence="3 4">CAIM 594</strain>
    </source>
</reference>
<evidence type="ECO:0000259" key="1">
    <source>
        <dbReference type="Pfam" id="PF12793"/>
    </source>
</evidence>
<name>A0A427TTZ3_9VIBR</name>
<proteinExistence type="predicted"/>
<sequence>MAETNIRRLNQLLKAYECNHTYNVLVEDLAGALASSRRNVALIIKRLVALGWIEWQPAVGRGQTSILKIRTSVDDALYQTMVKELREERFSLISKLIEQYRETAVKALTRAMGLKCV</sequence>
<organism evidence="3 4">
    <name type="scientific">Vibrio pectenicida</name>
    <dbReference type="NCBI Taxonomy" id="62763"/>
    <lineage>
        <taxon>Bacteria</taxon>
        <taxon>Pseudomonadati</taxon>
        <taxon>Pseudomonadota</taxon>
        <taxon>Gammaproteobacteria</taxon>
        <taxon>Vibrionales</taxon>
        <taxon>Vibrionaceae</taxon>
        <taxon>Vibrio</taxon>
    </lineage>
</organism>
<dbReference type="Proteomes" id="UP000269041">
    <property type="component" value="Unassembled WGS sequence"/>
</dbReference>
<evidence type="ECO:0000313" key="4">
    <source>
        <dbReference type="Proteomes" id="UP000269041"/>
    </source>
</evidence>
<feature type="domain" description="Transcriptional regulator SgrR N-terminal HTH" evidence="1">
    <location>
        <begin position="11"/>
        <end position="113"/>
    </location>
</feature>
<dbReference type="Pfam" id="PF12793">
    <property type="entry name" value="SgrR_N"/>
    <property type="match status" value="1"/>
</dbReference>
<accession>A0A427TTZ3</accession>
<dbReference type="Proteomes" id="UP000565719">
    <property type="component" value="Unassembled WGS sequence"/>
</dbReference>
<gene>
    <name evidence="3" type="ORF">EJA03_19585</name>
    <name evidence="2" type="ORF">F0225_10235</name>
</gene>
<dbReference type="OrthoDB" id="5898773at2"/>
<keyword evidence="4" id="KW-1185">Reference proteome</keyword>
<evidence type="ECO:0000313" key="5">
    <source>
        <dbReference type="Proteomes" id="UP000565719"/>
    </source>
</evidence>
<dbReference type="AlphaFoldDB" id="A0A427TTZ3"/>
<evidence type="ECO:0000313" key="2">
    <source>
        <dbReference type="EMBL" id="NOH71712.1"/>
    </source>
</evidence>
<dbReference type="InterPro" id="IPR025370">
    <property type="entry name" value="SgrR_HTH_N"/>
</dbReference>
<dbReference type="InterPro" id="IPR036390">
    <property type="entry name" value="WH_DNA-bd_sf"/>
</dbReference>
<dbReference type="RefSeq" id="WP_125323415.1">
    <property type="nucleotide sequence ID" value="NZ_AP024890.1"/>
</dbReference>
<comment type="caution">
    <text evidence="3">The sequence shown here is derived from an EMBL/GenBank/DDBJ whole genome shotgun (WGS) entry which is preliminary data.</text>
</comment>
<protein>
    <recommendedName>
        <fullName evidence="1">Transcriptional regulator SgrR N-terminal HTH domain-containing protein</fullName>
    </recommendedName>
</protein>
<evidence type="ECO:0000313" key="3">
    <source>
        <dbReference type="EMBL" id="RSD27904.1"/>
    </source>
</evidence>
<reference evidence="2 5" key="2">
    <citation type="submission" date="2019-09" db="EMBL/GenBank/DDBJ databases">
        <title>Draft genome sequencing and comparative genomics of hatchery-associated Vibrios.</title>
        <authorList>
            <person name="Kehlet-Delgado H."/>
            <person name="Mueller R.S."/>
        </authorList>
    </citation>
    <scope>NUCLEOTIDE SEQUENCE [LARGE SCALE GENOMIC DNA]</scope>
    <source>
        <strain evidence="2 5">99-46-Y</strain>
    </source>
</reference>
<dbReference type="EMBL" id="VTXC01000023">
    <property type="protein sequence ID" value="NOH71712.1"/>
    <property type="molecule type" value="Genomic_DNA"/>
</dbReference>